<dbReference type="AlphaFoldDB" id="A0AAE0GDA5"/>
<name>A0AAE0GDA5_9CHLO</name>
<dbReference type="Proteomes" id="UP001190700">
    <property type="component" value="Unassembled WGS sequence"/>
</dbReference>
<comment type="caution">
    <text evidence="2">The sequence shown here is derived from an EMBL/GenBank/DDBJ whole genome shotgun (WGS) entry which is preliminary data.</text>
</comment>
<evidence type="ECO:0000256" key="1">
    <source>
        <dbReference type="SAM" id="MobiDB-lite"/>
    </source>
</evidence>
<reference evidence="2 3" key="1">
    <citation type="journal article" date="2015" name="Genome Biol. Evol.">
        <title>Comparative Genomics of a Bacterivorous Green Alga Reveals Evolutionary Causalities and Consequences of Phago-Mixotrophic Mode of Nutrition.</title>
        <authorList>
            <person name="Burns J.A."/>
            <person name="Paasch A."/>
            <person name="Narechania A."/>
            <person name="Kim E."/>
        </authorList>
    </citation>
    <scope>NUCLEOTIDE SEQUENCE [LARGE SCALE GENOMIC DNA]</scope>
    <source>
        <strain evidence="2 3">PLY_AMNH</strain>
    </source>
</reference>
<keyword evidence="3" id="KW-1185">Reference proteome</keyword>
<sequence>MCWTHVTTERNRPASFFILAVILAVVEATIYPPIVALPCDARLRNSPQDNLGKGSLSISRGPTTSALNSL</sequence>
<feature type="compositionally biased region" description="Polar residues" evidence="1">
    <location>
        <begin position="56"/>
        <end position="70"/>
    </location>
</feature>
<organism evidence="2 3">
    <name type="scientific">Cymbomonas tetramitiformis</name>
    <dbReference type="NCBI Taxonomy" id="36881"/>
    <lineage>
        <taxon>Eukaryota</taxon>
        <taxon>Viridiplantae</taxon>
        <taxon>Chlorophyta</taxon>
        <taxon>Pyramimonadophyceae</taxon>
        <taxon>Pyramimonadales</taxon>
        <taxon>Pyramimonadaceae</taxon>
        <taxon>Cymbomonas</taxon>
    </lineage>
</organism>
<dbReference type="EMBL" id="LGRX02006832">
    <property type="protein sequence ID" value="KAK3276009.1"/>
    <property type="molecule type" value="Genomic_DNA"/>
</dbReference>
<evidence type="ECO:0000313" key="2">
    <source>
        <dbReference type="EMBL" id="KAK3276009.1"/>
    </source>
</evidence>
<feature type="region of interest" description="Disordered" evidence="1">
    <location>
        <begin position="49"/>
        <end position="70"/>
    </location>
</feature>
<accession>A0AAE0GDA5</accession>
<evidence type="ECO:0000313" key="3">
    <source>
        <dbReference type="Proteomes" id="UP001190700"/>
    </source>
</evidence>
<gene>
    <name evidence="2" type="ORF">CYMTET_15894</name>
</gene>
<proteinExistence type="predicted"/>
<protein>
    <submittedName>
        <fullName evidence="2">Uncharacterized protein</fullName>
    </submittedName>
</protein>